<dbReference type="Proteomes" id="UP000708208">
    <property type="component" value="Unassembled WGS sequence"/>
</dbReference>
<accession>A0A8J2JGL7</accession>
<dbReference type="OrthoDB" id="17644at2759"/>
<evidence type="ECO:0000313" key="1">
    <source>
        <dbReference type="EMBL" id="CAG7719736.1"/>
    </source>
</evidence>
<feature type="non-terminal residue" evidence="1">
    <location>
        <position position="43"/>
    </location>
</feature>
<evidence type="ECO:0000313" key="2">
    <source>
        <dbReference type="Proteomes" id="UP000708208"/>
    </source>
</evidence>
<name>A0A8J2JGL7_9HEXA</name>
<comment type="caution">
    <text evidence="1">The sequence shown here is derived from an EMBL/GenBank/DDBJ whole genome shotgun (WGS) entry which is preliminary data.</text>
</comment>
<organism evidence="1 2">
    <name type="scientific">Allacma fusca</name>
    <dbReference type="NCBI Taxonomy" id="39272"/>
    <lineage>
        <taxon>Eukaryota</taxon>
        <taxon>Metazoa</taxon>
        <taxon>Ecdysozoa</taxon>
        <taxon>Arthropoda</taxon>
        <taxon>Hexapoda</taxon>
        <taxon>Collembola</taxon>
        <taxon>Symphypleona</taxon>
        <taxon>Sminthuridae</taxon>
        <taxon>Allacma</taxon>
    </lineage>
</organism>
<proteinExistence type="predicted"/>
<gene>
    <name evidence="1" type="ORF">AFUS01_LOCUS9044</name>
</gene>
<keyword evidence="2" id="KW-1185">Reference proteome</keyword>
<protein>
    <submittedName>
        <fullName evidence="1">Uncharacterized protein</fullName>
    </submittedName>
</protein>
<sequence length="43" mass="5119">MQLHWNYPWFTLHFADLVYCNGRFSSLKDIELESSSVGLLRDE</sequence>
<reference evidence="1" key="1">
    <citation type="submission" date="2021-06" db="EMBL/GenBank/DDBJ databases">
        <authorList>
            <person name="Hodson N. C."/>
            <person name="Mongue J. A."/>
            <person name="Jaron S. K."/>
        </authorList>
    </citation>
    <scope>NUCLEOTIDE SEQUENCE</scope>
</reference>
<dbReference type="AlphaFoldDB" id="A0A8J2JGL7"/>
<dbReference type="EMBL" id="CAJVCH010064141">
    <property type="protein sequence ID" value="CAG7719736.1"/>
    <property type="molecule type" value="Genomic_DNA"/>
</dbReference>